<dbReference type="Proteomes" id="UP000475249">
    <property type="component" value="Unassembled WGS sequence"/>
</dbReference>
<dbReference type="Pfam" id="PF04264">
    <property type="entry name" value="YceI"/>
    <property type="match status" value="1"/>
</dbReference>
<sequence length="169" mass="19516">MTQLVYTQETYKTTSGEVRFNASTPLEDIKAANREVNAILKTESGNFATVLLMKDFDFRRKLMQEHFNENYAESDRYPKSYLSGTIQNFRIAELGSEPKTFQLNGKLTIHGVTRNFNSEVSLRKRSDAIDLQSEFMIQPESFDIEIPTLLFKKIAQEVMVSVNFKLKKQ</sequence>
<dbReference type="Gene3D" id="2.40.128.110">
    <property type="entry name" value="Lipid/polyisoprenoid-binding, YceI-like"/>
    <property type="match status" value="1"/>
</dbReference>
<feature type="domain" description="Lipid/polyisoprenoid-binding YceI-like" evidence="1">
    <location>
        <begin position="33"/>
        <end position="165"/>
    </location>
</feature>
<dbReference type="InterPro" id="IPR036761">
    <property type="entry name" value="TTHA0802/YceI-like_sf"/>
</dbReference>
<comment type="caution">
    <text evidence="2">The sequence shown here is derived from an EMBL/GenBank/DDBJ whole genome shotgun (WGS) entry which is preliminary data.</text>
</comment>
<gene>
    <name evidence="2" type="ORF">GTQ38_06705</name>
</gene>
<dbReference type="AlphaFoldDB" id="A0A6L9EA87"/>
<dbReference type="InterPro" id="IPR007372">
    <property type="entry name" value="Lipid/polyisoprenoid-bd_YceI"/>
</dbReference>
<evidence type="ECO:0000259" key="1">
    <source>
        <dbReference type="Pfam" id="PF04264"/>
    </source>
</evidence>
<proteinExistence type="predicted"/>
<dbReference type="SUPFAM" id="SSF101874">
    <property type="entry name" value="YceI-like"/>
    <property type="match status" value="1"/>
</dbReference>
<evidence type="ECO:0000313" key="2">
    <source>
        <dbReference type="EMBL" id="NAS11685.1"/>
    </source>
</evidence>
<organism evidence="2 3">
    <name type="scientific">Poritiphilus flavus</name>
    <dbReference type="NCBI Taxonomy" id="2697053"/>
    <lineage>
        <taxon>Bacteria</taxon>
        <taxon>Pseudomonadati</taxon>
        <taxon>Bacteroidota</taxon>
        <taxon>Flavobacteriia</taxon>
        <taxon>Flavobacteriales</taxon>
        <taxon>Flavobacteriaceae</taxon>
        <taxon>Poritiphilus</taxon>
    </lineage>
</organism>
<keyword evidence="3" id="KW-1185">Reference proteome</keyword>
<dbReference type="EMBL" id="WXYO01000002">
    <property type="protein sequence ID" value="NAS11685.1"/>
    <property type="molecule type" value="Genomic_DNA"/>
</dbReference>
<reference evidence="2 3" key="1">
    <citation type="submission" date="2020-01" db="EMBL/GenBank/DDBJ databases">
        <title>Bacteria diversity of Porities sp.</title>
        <authorList>
            <person name="Wang G."/>
        </authorList>
    </citation>
    <scope>NUCLEOTIDE SEQUENCE [LARGE SCALE GENOMIC DNA]</scope>
    <source>
        <strain evidence="2 3">R33</strain>
    </source>
</reference>
<name>A0A6L9EA87_9FLAO</name>
<protein>
    <submittedName>
        <fullName evidence="2">YceI family protein</fullName>
    </submittedName>
</protein>
<evidence type="ECO:0000313" key="3">
    <source>
        <dbReference type="Proteomes" id="UP000475249"/>
    </source>
</evidence>
<accession>A0A6L9EA87</accession>
<dbReference type="RefSeq" id="WP_161434695.1">
    <property type="nucleotide sequence ID" value="NZ_WXYO01000002.1"/>
</dbReference>